<feature type="signal peptide" evidence="1">
    <location>
        <begin position="1"/>
        <end position="20"/>
    </location>
</feature>
<evidence type="ECO:0000256" key="1">
    <source>
        <dbReference type="SAM" id="SignalP"/>
    </source>
</evidence>
<dbReference type="EMBL" id="FNIG01000003">
    <property type="protein sequence ID" value="SDN27157.1"/>
    <property type="molecule type" value="Genomic_DNA"/>
</dbReference>
<dbReference type="OrthoDB" id="2966745at2"/>
<dbReference type="PROSITE" id="PS51257">
    <property type="entry name" value="PROKAR_LIPOPROTEIN"/>
    <property type="match status" value="1"/>
</dbReference>
<keyword evidence="1" id="KW-0732">Signal</keyword>
<name>A0A1H0A182_9BACI</name>
<protein>
    <submittedName>
        <fullName evidence="2">Uncharacterized protein</fullName>
    </submittedName>
</protein>
<dbReference type="AlphaFoldDB" id="A0A1H0A182"/>
<gene>
    <name evidence="2" type="ORF">SAMN05216498_1918</name>
</gene>
<proteinExistence type="predicted"/>
<keyword evidence="3" id="KW-1185">Reference proteome</keyword>
<dbReference type="RefSeq" id="WP_093856372.1">
    <property type="nucleotide sequence ID" value="NZ_BJVZ01000024.1"/>
</dbReference>
<feature type="chain" id="PRO_5038379106" evidence="1">
    <location>
        <begin position="21"/>
        <end position="186"/>
    </location>
</feature>
<dbReference type="Proteomes" id="UP000199334">
    <property type="component" value="Unassembled WGS sequence"/>
</dbReference>
<organism evidence="2 3">
    <name type="scientific">Tenuibacillus multivorans</name>
    <dbReference type="NCBI Taxonomy" id="237069"/>
    <lineage>
        <taxon>Bacteria</taxon>
        <taxon>Bacillati</taxon>
        <taxon>Bacillota</taxon>
        <taxon>Bacilli</taxon>
        <taxon>Bacillales</taxon>
        <taxon>Bacillaceae</taxon>
        <taxon>Tenuibacillus</taxon>
    </lineage>
</organism>
<evidence type="ECO:0000313" key="2">
    <source>
        <dbReference type="EMBL" id="SDN27157.1"/>
    </source>
</evidence>
<evidence type="ECO:0000313" key="3">
    <source>
        <dbReference type="Proteomes" id="UP000199334"/>
    </source>
</evidence>
<reference evidence="2 3" key="1">
    <citation type="submission" date="2016-10" db="EMBL/GenBank/DDBJ databases">
        <authorList>
            <person name="de Groot N.N."/>
        </authorList>
    </citation>
    <scope>NUCLEOTIDE SEQUENCE [LARGE SCALE GENOMIC DNA]</scope>
    <source>
        <strain evidence="2 3">CGMCC 1.3442</strain>
    </source>
</reference>
<sequence length="186" mass="21267">MKKYLLFVVLFLLVSCGQESSGTADISEKINEYLGVTPYLPETEYPIGHVHIEYSPKFQDGKVTRGDPFKATIEYNLSQDERADETFKEAWEARDQFREIIYGELYEDQSAIVMNVYNGGPGNLQGADVIEIDGHEVQYQHIQRDLEVVVMLISIKGIGYEIQYLTEENDIEEEAKAFAKEIINNN</sequence>
<accession>A0A1H0A182</accession>